<feature type="domain" description="PRC-barrel" evidence="2">
    <location>
        <begin position="46"/>
        <end position="116"/>
    </location>
</feature>
<feature type="chain" id="PRO_5030742424" evidence="1">
    <location>
        <begin position="22"/>
        <end position="138"/>
    </location>
</feature>
<evidence type="ECO:0000256" key="1">
    <source>
        <dbReference type="SAM" id="SignalP"/>
    </source>
</evidence>
<protein>
    <submittedName>
        <fullName evidence="3">Sporulation protein YlmC with PRC-barrel domain</fullName>
    </submittedName>
</protein>
<accession>A0A7W9YZE0</accession>
<dbReference type="PANTHER" id="PTHR36505:SF1">
    <property type="entry name" value="BLR1072 PROTEIN"/>
    <property type="match status" value="1"/>
</dbReference>
<dbReference type="Pfam" id="PF05239">
    <property type="entry name" value="PRC"/>
    <property type="match status" value="1"/>
</dbReference>
<dbReference type="EMBL" id="JACHEJ010000008">
    <property type="protein sequence ID" value="MBB6181227.1"/>
    <property type="molecule type" value="Genomic_DNA"/>
</dbReference>
<gene>
    <name evidence="3" type="ORF">HNQ75_003212</name>
</gene>
<organism evidence="3 4">
    <name type="scientific">Pseudorhizobium flavum</name>
    <dbReference type="NCBI Taxonomy" id="1335061"/>
    <lineage>
        <taxon>Bacteria</taxon>
        <taxon>Pseudomonadati</taxon>
        <taxon>Pseudomonadota</taxon>
        <taxon>Alphaproteobacteria</taxon>
        <taxon>Hyphomicrobiales</taxon>
        <taxon>Rhizobiaceae</taxon>
        <taxon>Rhizobium/Agrobacterium group</taxon>
        <taxon>Pseudorhizobium</taxon>
    </lineage>
</organism>
<dbReference type="SUPFAM" id="SSF50346">
    <property type="entry name" value="PRC-barrel domain"/>
    <property type="match status" value="1"/>
</dbReference>
<keyword evidence="1" id="KW-0732">Signal</keyword>
<evidence type="ECO:0000313" key="3">
    <source>
        <dbReference type="EMBL" id="MBB6181227.1"/>
    </source>
</evidence>
<name>A0A7W9YZE0_9HYPH</name>
<dbReference type="PANTHER" id="PTHR36505">
    <property type="entry name" value="BLR1072 PROTEIN"/>
    <property type="match status" value="1"/>
</dbReference>
<evidence type="ECO:0000259" key="2">
    <source>
        <dbReference type="Pfam" id="PF05239"/>
    </source>
</evidence>
<dbReference type="Proteomes" id="UP000535501">
    <property type="component" value="Unassembled WGS sequence"/>
</dbReference>
<reference evidence="3 4" key="1">
    <citation type="submission" date="2020-08" db="EMBL/GenBank/DDBJ databases">
        <title>Genomic Encyclopedia of Type Strains, Phase IV (KMG-IV): sequencing the most valuable type-strain genomes for metagenomic binning, comparative biology and taxonomic classification.</title>
        <authorList>
            <person name="Goeker M."/>
        </authorList>
    </citation>
    <scope>NUCLEOTIDE SEQUENCE [LARGE SCALE GENOMIC DNA]</scope>
    <source>
        <strain evidence="3 4">DSM 102134</strain>
    </source>
</reference>
<keyword evidence="4" id="KW-1185">Reference proteome</keyword>
<comment type="caution">
    <text evidence="3">The sequence shown here is derived from an EMBL/GenBank/DDBJ whole genome shotgun (WGS) entry which is preliminary data.</text>
</comment>
<sequence>MKTTLVATATAITLFSGAAFAQAPIQAPIVVLPDAVQGAAPSYLFAGRIDDLDIYGADGEEIGEIEDVLLNLDGTVAAVAVEVGGFLGIGDKDVLVDWSALEITREGDDIRVMAPTLTREVLEGAAAVDLDKLGLGSD</sequence>
<dbReference type="InterPro" id="IPR011033">
    <property type="entry name" value="PRC_barrel-like_sf"/>
</dbReference>
<proteinExistence type="predicted"/>
<dbReference type="InterPro" id="IPR027275">
    <property type="entry name" value="PRC-brl_dom"/>
</dbReference>
<feature type="signal peptide" evidence="1">
    <location>
        <begin position="1"/>
        <end position="21"/>
    </location>
</feature>
<dbReference type="RefSeq" id="WP_077548061.1">
    <property type="nucleotide sequence ID" value="NZ_JACHEJ010000008.1"/>
</dbReference>
<dbReference type="Gene3D" id="2.30.30.240">
    <property type="entry name" value="PRC-barrel domain"/>
    <property type="match status" value="1"/>
</dbReference>
<dbReference type="AlphaFoldDB" id="A0A7W9YZE0"/>
<evidence type="ECO:0000313" key="4">
    <source>
        <dbReference type="Proteomes" id="UP000535501"/>
    </source>
</evidence>